<accession>S4P665</accession>
<dbReference type="AlphaFoldDB" id="S4P665"/>
<proteinExistence type="predicted"/>
<reference evidence="1" key="2">
    <citation type="submission" date="2013-05" db="EMBL/GenBank/DDBJ databases">
        <authorList>
            <person name="Carter J.-M."/>
            <person name="Baker S.C."/>
            <person name="Pink R."/>
            <person name="Carter D.R.F."/>
            <person name="Collins A."/>
            <person name="Tomlin J."/>
            <person name="Gibbs M."/>
            <person name="Breuker C.J."/>
        </authorList>
    </citation>
    <scope>NUCLEOTIDE SEQUENCE</scope>
    <source>
        <tissue evidence="1">Ovary</tissue>
    </source>
</reference>
<evidence type="ECO:0000313" key="1">
    <source>
        <dbReference type="EMBL" id="JAA87361.1"/>
    </source>
</evidence>
<sequence>MVLEGHMVVIGIEHCHSRCQCMLRLGRPRTLFRLHKLLAYGDGRPHIVITPPLAAWATKCIKERKGSIAQLLNSLLPTCLPSMVIMGKPCPWERSLGQ</sequence>
<organism evidence="1">
    <name type="scientific">Pararge aegeria</name>
    <name type="common">speckled wood butterfly</name>
    <dbReference type="NCBI Taxonomy" id="116150"/>
    <lineage>
        <taxon>Eukaryota</taxon>
        <taxon>Metazoa</taxon>
        <taxon>Ecdysozoa</taxon>
        <taxon>Arthropoda</taxon>
        <taxon>Hexapoda</taxon>
        <taxon>Insecta</taxon>
        <taxon>Pterygota</taxon>
        <taxon>Neoptera</taxon>
        <taxon>Endopterygota</taxon>
        <taxon>Lepidoptera</taxon>
        <taxon>Glossata</taxon>
        <taxon>Ditrysia</taxon>
        <taxon>Papilionoidea</taxon>
        <taxon>Nymphalidae</taxon>
        <taxon>Satyrinae</taxon>
        <taxon>Satyrini</taxon>
        <taxon>Parargina</taxon>
        <taxon>Pararge</taxon>
    </lineage>
</organism>
<reference evidence="1" key="1">
    <citation type="journal article" date="2013" name="BMC Genomics">
        <title>Unscrambling butterfly oogenesis.</title>
        <authorList>
            <person name="Carter J.M."/>
            <person name="Baker S.C."/>
            <person name="Pink R."/>
            <person name="Carter D.R."/>
            <person name="Collins A."/>
            <person name="Tomlin J."/>
            <person name="Gibbs M."/>
            <person name="Breuker C.J."/>
        </authorList>
    </citation>
    <scope>NUCLEOTIDE SEQUENCE</scope>
    <source>
        <tissue evidence="1">Ovary</tissue>
    </source>
</reference>
<dbReference type="EMBL" id="GAIX01005199">
    <property type="protein sequence ID" value="JAA87361.1"/>
    <property type="molecule type" value="Transcribed_RNA"/>
</dbReference>
<protein>
    <submittedName>
        <fullName evidence="1">Uncharacterized protein</fullName>
    </submittedName>
</protein>
<name>S4P665_9NEOP</name>